<proteinExistence type="predicted"/>
<organism evidence="1 2">
    <name type="scientific">Racocetra persica</name>
    <dbReference type="NCBI Taxonomy" id="160502"/>
    <lineage>
        <taxon>Eukaryota</taxon>
        <taxon>Fungi</taxon>
        <taxon>Fungi incertae sedis</taxon>
        <taxon>Mucoromycota</taxon>
        <taxon>Glomeromycotina</taxon>
        <taxon>Glomeromycetes</taxon>
        <taxon>Diversisporales</taxon>
        <taxon>Gigasporaceae</taxon>
        <taxon>Racocetra</taxon>
    </lineage>
</organism>
<gene>
    <name evidence="1" type="ORF">RPERSI_LOCUS30576</name>
</gene>
<protein>
    <submittedName>
        <fullName evidence="1">18802_t:CDS:1</fullName>
    </submittedName>
</protein>
<reference evidence="1" key="1">
    <citation type="submission" date="2021-06" db="EMBL/GenBank/DDBJ databases">
        <authorList>
            <person name="Kallberg Y."/>
            <person name="Tangrot J."/>
            <person name="Rosling A."/>
        </authorList>
    </citation>
    <scope>NUCLEOTIDE SEQUENCE</scope>
    <source>
        <strain evidence="1">MA461A</strain>
    </source>
</reference>
<name>A0ACA9SGQ5_9GLOM</name>
<feature type="non-terminal residue" evidence="1">
    <location>
        <position position="1"/>
    </location>
</feature>
<evidence type="ECO:0000313" key="1">
    <source>
        <dbReference type="EMBL" id="CAG8838172.1"/>
    </source>
</evidence>
<accession>A0ACA9SGQ5</accession>
<dbReference type="EMBL" id="CAJVQC010119766">
    <property type="protein sequence ID" value="CAG8838172.1"/>
    <property type="molecule type" value="Genomic_DNA"/>
</dbReference>
<sequence>TITPKKVPLPSKTHWNSWYRMAFYVDEHLDHIRIFYLQEEIKNSSTTISEIATTFENNQLN</sequence>
<feature type="non-terminal residue" evidence="1">
    <location>
        <position position="61"/>
    </location>
</feature>
<comment type="caution">
    <text evidence="1">The sequence shown here is derived from an EMBL/GenBank/DDBJ whole genome shotgun (WGS) entry which is preliminary data.</text>
</comment>
<dbReference type="Proteomes" id="UP000789920">
    <property type="component" value="Unassembled WGS sequence"/>
</dbReference>
<evidence type="ECO:0000313" key="2">
    <source>
        <dbReference type="Proteomes" id="UP000789920"/>
    </source>
</evidence>
<keyword evidence="2" id="KW-1185">Reference proteome</keyword>